<keyword evidence="2" id="KW-1185">Reference proteome</keyword>
<organism evidence="1 2">
    <name type="scientific">Propioniciclava soli</name>
    <dbReference type="NCBI Taxonomy" id="2775081"/>
    <lineage>
        <taxon>Bacteria</taxon>
        <taxon>Bacillati</taxon>
        <taxon>Actinomycetota</taxon>
        <taxon>Actinomycetes</taxon>
        <taxon>Propionibacteriales</taxon>
        <taxon>Propionibacteriaceae</taxon>
        <taxon>Propioniciclava</taxon>
    </lineage>
</organism>
<proteinExistence type="predicted"/>
<name>A0ABZ3C4K3_9ACTN</name>
<evidence type="ECO:0000313" key="2">
    <source>
        <dbReference type="Proteomes" id="UP001434337"/>
    </source>
</evidence>
<sequence>MSTLLRFASPVTVAMRSPTDVQVGLDAAVSLILPDAPADADRAVRAFSTWCTPGGAAAAAPAVDPGWIDQAVDALEAAGLLVASPAPTAAVTLVGSGPLGPACAEMLAASGMTVVTPADAHPDACAPGRPVVVLGETIEPDRTLLRGLVEARLPHLVVRCEPERTVVGPFVDPGRSACQRCVDLVRRDHDRRWPYLLTQLCRLRVVPDAGAAAWAGATAAAQLRAWFASGAPDTLGTTLELDHQSWTLGARRWPRHPRCGCGRDAEAQRWASTTASTASP</sequence>
<evidence type="ECO:0000313" key="1">
    <source>
        <dbReference type="EMBL" id="WZW97212.1"/>
    </source>
</evidence>
<protein>
    <recommendedName>
        <fullName evidence="3">Bacteriocin biosynthesis cyclodehydratase domain-containing protein</fullName>
    </recommendedName>
</protein>
<reference evidence="1 2" key="1">
    <citation type="journal article" date="2023" name="Environ Microbiome">
        <title>A coral-associated actinobacterium mitigates coral bleaching under heat stress.</title>
        <authorList>
            <person name="Li J."/>
            <person name="Zou Y."/>
            <person name="Li Q."/>
            <person name="Zhang J."/>
            <person name="Bourne D.G."/>
            <person name="Lyu Y."/>
            <person name="Liu C."/>
            <person name="Zhang S."/>
        </authorList>
    </citation>
    <scope>NUCLEOTIDE SEQUENCE [LARGE SCALE GENOMIC DNA]</scope>
    <source>
        <strain evidence="1 2">SCSIO 13291</strain>
    </source>
</reference>
<dbReference type="Gene3D" id="3.40.50.720">
    <property type="entry name" value="NAD(P)-binding Rossmann-like Domain"/>
    <property type="match status" value="1"/>
</dbReference>
<evidence type="ECO:0008006" key="3">
    <source>
        <dbReference type="Google" id="ProtNLM"/>
    </source>
</evidence>
<dbReference type="Proteomes" id="UP001434337">
    <property type="component" value="Chromosome"/>
</dbReference>
<accession>A0ABZ3C4K3</accession>
<dbReference type="EMBL" id="CP115965">
    <property type="protein sequence ID" value="WZW97212.1"/>
    <property type="molecule type" value="Genomic_DNA"/>
</dbReference>
<gene>
    <name evidence="1" type="ORF">PCC79_09800</name>
</gene>
<dbReference type="RefSeq" id="WP_342371707.1">
    <property type="nucleotide sequence ID" value="NZ_CP115965.1"/>
</dbReference>